<dbReference type="EMBL" id="GBRH01227802">
    <property type="protein sequence ID" value="JAD70093.1"/>
    <property type="molecule type" value="Transcribed_RNA"/>
</dbReference>
<evidence type="ECO:0000313" key="1">
    <source>
        <dbReference type="EMBL" id="JAD70093.1"/>
    </source>
</evidence>
<accession>A0A0A9C6P1</accession>
<dbReference type="AlphaFoldDB" id="A0A0A9C6P1"/>
<protein>
    <submittedName>
        <fullName evidence="1">Uncharacterized protein</fullName>
    </submittedName>
</protein>
<reference evidence="1" key="2">
    <citation type="journal article" date="2015" name="Data Brief">
        <title>Shoot transcriptome of the giant reed, Arundo donax.</title>
        <authorList>
            <person name="Barrero R.A."/>
            <person name="Guerrero F.D."/>
            <person name="Moolhuijzen P."/>
            <person name="Goolsby J.A."/>
            <person name="Tidwell J."/>
            <person name="Bellgard S.E."/>
            <person name="Bellgard M.I."/>
        </authorList>
    </citation>
    <scope>NUCLEOTIDE SEQUENCE</scope>
    <source>
        <tissue evidence="1">Shoot tissue taken approximately 20 cm above the soil surface</tissue>
    </source>
</reference>
<reference evidence="1" key="1">
    <citation type="submission" date="2014-09" db="EMBL/GenBank/DDBJ databases">
        <authorList>
            <person name="Magalhaes I.L.F."/>
            <person name="Oliveira U."/>
            <person name="Santos F.R."/>
            <person name="Vidigal T.H.D.A."/>
            <person name="Brescovit A.D."/>
            <person name="Santos A.J."/>
        </authorList>
    </citation>
    <scope>NUCLEOTIDE SEQUENCE</scope>
    <source>
        <tissue evidence="1">Shoot tissue taken approximately 20 cm above the soil surface</tissue>
    </source>
</reference>
<proteinExistence type="predicted"/>
<organism evidence="1">
    <name type="scientific">Arundo donax</name>
    <name type="common">Giant reed</name>
    <name type="synonym">Donax arundinaceus</name>
    <dbReference type="NCBI Taxonomy" id="35708"/>
    <lineage>
        <taxon>Eukaryota</taxon>
        <taxon>Viridiplantae</taxon>
        <taxon>Streptophyta</taxon>
        <taxon>Embryophyta</taxon>
        <taxon>Tracheophyta</taxon>
        <taxon>Spermatophyta</taxon>
        <taxon>Magnoliopsida</taxon>
        <taxon>Liliopsida</taxon>
        <taxon>Poales</taxon>
        <taxon>Poaceae</taxon>
        <taxon>PACMAD clade</taxon>
        <taxon>Arundinoideae</taxon>
        <taxon>Arundineae</taxon>
        <taxon>Arundo</taxon>
    </lineage>
</organism>
<name>A0A0A9C6P1_ARUDO</name>
<sequence length="71" mass="7707">MNLSSDIISGRFSVSLKSPTIHSCMRSTFSFPRHSKLLDKLLLPFPPTPSCTVSSDSLSPPCELALLSDLV</sequence>